<evidence type="ECO:0000313" key="2">
    <source>
        <dbReference type="EMBL" id="CAG7603513.1"/>
    </source>
</evidence>
<keyword evidence="3" id="KW-1185">Reference proteome</keyword>
<dbReference type="InterPro" id="IPR000914">
    <property type="entry name" value="SBP_5_dom"/>
</dbReference>
<organism evidence="2 3">
    <name type="scientific">Leucobacter soli</name>
    <dbReference type="NCBI Taxonomy" id="2812850"/>
    <lineage>
        <taxon>Bacteria</taxon>
        <taxon>Bacillati</taxon>
        <taxon>Actinomycetota</taxon>
        <taxon>Actinomycetes</taxon>
        <taxon>Micrococcales</taxon>
        <taxon>Microbacteriaceae</taxon>
        <taxon>Leucobacter</taxon>
    </lineage>
</organism>
<evidence type="ECO:0000259" key="1">
    <source>
        <dbReference type="Pfam" id="PF00496"/>
    </source>
</evidence>
<dbReference type="RefSeq" id="WP_218114278.1">
    <property type="nucleotide sequence ID" value="NZ_CAJVAP010000006.1"/>
</dbReference>
<dbReference type="PROSITE" id="PS51257">
    <property type="entry name" value="PROKAR_LIPOPROTEIN"/>
    <property type="match status" value="1"/>
</dbReference>
<dbReference type="GO" id="GO:1904680">
    <property type="term" value="F:peptide transmembrane transporter activity"/>
    <property type="evidence" value="ECO:0007669"/>
    <property type="project" value="TreeGrafter"/>
</dbReference>
<dbReference type="InterPro" id="IPR039424">
    <property type="entry name" value="SBP_5"/>
</dbReference>
<reference evidence="2" key="1">
    <citation type="submission" date="2021-06" db="EMBL/GenBank/DDBJ databases">
        <authorList>
            <person name="Criscuolo A."/>
        </authorList>
    </citation>
    <scope>NUCLEOTIDE SEQUENCE</scope>
    <source>
        <strain evidence="2">CIP111803</strain>
    </source>
</reference>
<dbReference type="InterPro" id="IPR006311">
    <property type="entry name" value="TAT_signal"/>
</dbReference>
<dbReference type="Pfam" id="PF00496">
    <property type="entry name" value="SBP_bac_5"/>
    <property type="match status" value="1"/>
</dbReference>
<sequence>MKTPITRRDALRLSLVTATGVALGGSLASCSSPSGSGAGGEGGSGGILRFALTDSGQGEVLDPALVKYSSEIIYCGQIYDSLTRSDANFQVQPSLATDWEANDDGTEWTFHLREGVVFHDGSPFTANDVAFSVTRILDPALGSQSYARLAPSMDPEGVTVVDDHTITFTLKRPDSLLPNALSERSCKIVKDGTEEFTVETAVGTGPFKITSWTPGQQWELAKNEDYWEAGLPYLDGVKAVVLAEQATKLQSLRSGQFDIVDAIGFTSAAQVEGDEKVALVSMENRSCWTFAMDTRMAPFNEDPRIAQAMKLAQDRDLMVQTAFLGFGTTTADVPVASESPFYPSSLDGSQNIEKAKELLAEAGYPDGIDIELNTTAESAGMLDIATTLQEVVKPAGIRIQIKQHSGAAYWDNAYRKTAMFQDYINARHPVDMLTLFYVSDADLNYTGIQDAELDALVAEVLATPDEEARTPIIQQAMERVASEFSYAMPAFSSATWATGTNVNGLELSNTDMAVFKEIRLS</sequence>
<gene>
    <name evidence="2" type="primary">sgrR_1</name>
    <name evidence="2" type="ORF">LEUCIP111803_00644</name>
</gene>
<dbReference type="PIRSF" id="PIRSF002741">
    <property type="entry name" value="MppA"/>
    <property type="match status" value="1"/>
</dbReference>
<dbReference type="AlphaFoldDB" id="A0A916JVH7"/>
<protein>
    <submittedName>
        <fullName evidence="2">HTH-type transcriptional regulator SgrR</fullName>
    </submittedName>
</protein>
<dbReference type="CDD" id="cd08503">
    <property type="entry name" value="PBP2_NikA_DppA_OppA_like_17"/>
    <property type="match status" value="1"/>
</dbReference>
<feature type="domain" description="Solute-binding protein family 5" evidence="1">
    <location>
        <begin position="90"/>
        <end position="427"/>
    </location>
</feature>
<name>A0A916JVH7_9MICO</name>
<accession>A0A916JVH7</accession>
<comment type="caution">
    <text evidence="2">The sequence shown here is derived from an EMBL/GenBank/DDBJ whole genome shotgun (WGS) entry which is preliminary data.</text>
</comment>
<dbReference type="PANTHER" id="PTHR30290">
    <property type="entry name" value="PERIPLASMIC BINDING COMPONENT OF ABC TRANSPORTER"/>
    <property type="match status" value="1"/>
</dbReference>
<dbReference type="Proteomes" id="UP000693892">
    <property type="component" value="Unassembled WGS sequence"/>
</dbReference>
<dbReference type="GO" id="GO:0015833">
    <property type="term" value="P:peptide transport"/>
    <property type="evidence" value="ECO:0007669"/>
    <property type="project" value="TreeGrafter"/>
</dbReference>
<proteinExistence type="predicted"/>
<dbReference type="InterPro" id="IPR030678">
    <property type="entry name" value="Peptide/Ni-bd"/>
</dbReference>
<dbReference type="PROSITE" id="PS51318">
    <property type="entry name" value="TAT"/>
    <property type="match status" value="1"/>
</dbReference>
<evidence type="ECO:0000313" key="3">
    <source>
        <dbReference type="Proteomes" id="UP000693892"/>
    </source>
</evidence>
<dbReference type="EMBL" id="CAJVAP010000006">
    <property type="protein sequence ID" value="CAG7603513.1"/>
    <property type="molecule type" value="Genomic_DNA"/>
</dbReference>